<dbReference type="GO" id="GO:0008263">
    <property type="term" value="F:pyrimidine-specific mismatch base pair DNA N-glycosylase activity"/>
    <property type="evidence" value="ECO:0007669"/>
    <property type="project" value="TreeGrafter"/>
</dbReference>
<evidence type="ECO:0000313" key="7">
    <source>
        <dbReference type="Proteomes" id="UP000521676"/>
    </source>
</evidence>
<dbReference type="CDD" id="cd10028">
    <property type="entry name" value="UDG-F2_TDG_MUG"/>
    <property type="match status" value="1"/>
</dbReference>
<dbReference type="Gene3D" id="3.40.470.10">
    <property type="entry name" value="Uracil-DNA glycosylase-like domain"/>
    <property type="match status" value="1"/>
</dbReference>
<evidence type="ECO:0000313" key="6">
    <source>
        <dbReference type="EMBL" id="WJW67043.1"/>
    </source>
</evidence>
<dbReference type="RefSeq" id="WP_341468938.1">
    <property type="nucleotide sequence ID" value="NZ_CP128399.1"/>
</dbReference>
<dbReference type="PANTHER" id="PTHR12159">
    <property type="entry name" value="G/T AND G/U MISMATCH-SPECIFIC DNA GLYCOSYLASE"/>
    <property type="match status" value="1"/>
</dbReference>
<keyword evidence="3" id="KW-0234">DNA repair</keyword>
<dbReference type="EMBL" id="JACATZ010000001">
    <property type="protein sequence ID" value="NWJ45163.1"/>
    <property type="molecule type" value="Genomic_DNA"/>
</dbReference>
<dbReference type="Proteomes" id="UP000521676">
    <property type="component" value="Unassembled WGS sequence"/>
</dbReference>
<sequence>MTSSRTELSDILEPGIKLLIVGFNPSLVSWDKGHHYANPVNNFYRLLYQSGLTPRLLKPDEDGMLPQYGIGLTNFVLHIPSANESKVPTSVYRAGIEGLDEKVKRYSPKLICFNGMKLYSYYFNKKLPDFGLQQDTVAGKPLFVTPSSSGAANMYFARRQELYHEMKELLDSFEE</sequence>
<feature type="domain" description="Uracil-DNA glycosylase-like" evidence="4">
    <location>
        <begin position="13"/>
        <end position="166"/>
    </location>
</feature>
<keyword evidence="8" id="KW-1185">Reference proteome</keyword>
<dbReference type="PANTHER" id="PTHR12159:SF9">
    <property type="entry name" value="G_T MISMATCH-SPECIFIC THYMINE DNA GLYCOSYLASE"/>
    <property type="match status" value="1"/>
</dbReference>
<dbReference type="InterPro" id="IPR005122">
    <property type="entry name" value="Uracil-DNA_glycosylase-like"/>
</dbReference>
<dbReference type="InterPro" id="IPR015637">
    <property type="entry name" value="MUG/TDG"/>
</dbReference>
<reference evidence="6" key="2">
    <citation type="journal article" date="2024" name="Nature">
        <title>Anoxygenic phototroph of the Chloroflexota uses a type I reaction centre.</title>
        <authorList>
            <person name="Tsuji J.M."/>
            <person name="Shaw N.A."/>
            <person name="Nagashima S."/>
            <person name="Venkiteswaran J.J."/>
            <person name="Schiff S.L."/>
            <person name="Watanabe T."/>
            <person name="Fukui M."/>
            <person name="Hanada S."/>
            <person name="Tank M."/>
            <person name="Neufeld J.D."/>
        </authorList>
    </citation>
    <scope>NUCLEOTIDE SEQUENCE</scope>
    <source>
        <strain evidence="6">L227-S17</strain>
    </source>
</reference>
<dbReference type="EMBL" id="CP128399">
    <property type="protein sequence ID" value="WJW67043.1"/>
    <property type="molecule type" value="Genomic_DNA"/>
</dbReference>
<gene>
    <name evidence="5" type="ORF">HXX08_04710</name>
    <name evidence="6" type="ORF">OZ401_000291</name>
</gene>
<evidence type="ECO:0000313" key="5">
    <source>
        <dbReference type="EMBL" id="NWJ45163.1"/>
    </source>
</evidence>
<dbReference type="Pfam" id="PF03167">
    <property type="entry name" value="UDG"/>
    <property type="match status" value="1"/>
</dbReference>
<keyword evidence="2" id="KW-0378">Hydrolase</keyword>
<reference evidence="5 7" key="1">
    <citation type="submission" date="2020-06" db="EMBL/GenBank/DDBJ databases">
        <title>Anoxygenic phototrophic Chloroflexota member uses a Type I reaction center.</title>
        <authorList>
            <person name="Tsuji J.M."/>
            <person name="Shaw N.A."/>
            <person name="Nagashima S."/>
            <person name="Venkiteswaran J."/>
            <person name="Schiff S.L."/>
            <person name="Hanada S."/>
            <person name="Tank M."/>
            <person name="Neufeld J.D."/>
        </authorList>
    </citation>
    <scope>NUCLEOTIDE SEQUENCE [LARGE SCALE GENOMIC DNA]</scope>
    <source>
        <strain evidence="5">L227-S17</strain>
    </source>
</reference>
<evidence type="ECO:0000259" key="4">
    <source>
        <dbReference type="Pfam" id="PF03167"/>
    </source>
</evidence>
<evidence type="ECO:0000256" key="1">
    <source>
        <dbReference type="ARBA" id="ARBA00022763"/>
    </source>
</evidence>
<evidence type="ECO:0000313" key="8">
    <source>
        <dbReference type="Proteomes" id="UP001431572"/>
    </source>
</evidence>
<dbReference type="SUPFAM" id="SSF52141">
    <property type="entry name" value="Uracil-DNA glycosylase-like"/>
    <property type="match status" value="1"/>
</dbReference>
<dbReference type="Proteomes" id="UP001431572">
    <property type="component" value="Chromosome 1"/>
</dbReference>
<name>A0A8T7LW53_9CHLR</name>
<dbReference type="GO" id="GO:0006285">
    <property type="term" value="P:base-excision repair, AP site formation"/>
    <property type="evidence" value="ECO:0007669"/>
    <property type="project" value="InterPro"/>
</dbReference>
<dbReference type="AlphaFoldDB" id="A0A8T7LW53"/>
<evidence type="ECO:0000256" key="2">
    <source>
        <dbReference type="ARBA" id="ARBA00022801"/>
    </source>
</evidence>
<dbReference type="InterPro" id="IPR036895">
    <property type="entry name" value="Uracil-DNA_glycosylase-like_sf"/>
</dbReference>
<organism evidence="5 7">
    <name type="scientific">Candidatus Chlorohelix allophototropha</name>
    <dbReference type="NCBI Taxonomy" id="3003348"/>
    <lineage>
        <taxon>Bacteria</taxon>
        <taxon>Bacillati</taxon>
        <taxon>Chloroflexota</taxon>
        <taxon>Chloroflexia</taxon>
        <taxon>Candidatus Chloroheliales</taxon>
        <taxon>Candidatus Chloroheliaceae</taxon>
        <taxon>Candidatus Chlorohelix</taxon>
    </lineage>
</organism>
<accession>A0A8T7LW53</accession>
<dbReference type="GO" id="GO:0004844">
    <property type="term" value="F:uracil DNA N-glycosylase activity"/>
    <property type="evidence" value="ECO:0007669"/>
    <property type="project" value="TreeGrafter"/>
</dbReference>
<proteinExistence type="predicted"/>
<protein>
    <submittedName>
        <fullName evidence="5">Mismatch-specific DNA-glycosylase</fullName>
    </submittedName>
</protein>
<keyword evidence="1" id="KW-0227">DNA damage</keyword>
<evidence type="ECO:0000256" key="3">
    <source>
        <dbReference type="ARBA" id="ARBA00023204"/>
    </source>
</evidence>